<keyword evidence="1" id="KW-0812">Transmembrane</keyword>
<dbReference type="Proteomes" id="UP000030008">
    <property type="component" value="Unassembled WGS sequence"/>
</dbReference>
<feature type="transmembrane region" description="Helical" evidence="1">
    <location>
        <begin position="7"/>
        <end position="31"/>
    </location>
</feature>
<dbReference type="EMBL" id="JQIF01000040">
    <property type="protein sequence ID" value="KGJ53402.1"/>
    <property type="molecule type" value="Genomic_DNA"/>
</dbReference>
<evidence type="ECO:0000313" key="4">
    <source>
        <dbReference type="Proteomes" id="UP000030008"/>
    </source>
</evidence>
<evidence type="ECO:0000313" key="3">
    <source>
        <dbReference type="EMBL" id="QJA03092.1"/>
    </source>
</evidence>
<proteinExistence type="predicted"/>
<dbReference type="Proteomes" id="UP000503330">
    <property type="component" value="Chromosome"/>
</dbReference>
<organism evidence="2 4">
    <name type="scientific">Clostridium innocuum</name>
    <dbReference type="NCBI Taxonomy" id="1522"/>
    <lineage>
        <taxon>Bacteria</taxon>
        <taxon>Bacillati</taxon>
        <taxon>Bacillota</taxon>
        <taxon>Clostridia</taxon>
        <taxon>Eubacteriales</taxon>
        <taxon>Clostridiaceae</taxon>
        <taxon>Clostridium</taxon>
    </lineage>
</organism>
<evidence type="ECO:0000313" key="5">
    <source>
        <dbReference type="Proteomes" id="UP000503330"/>
    </source>
</evidence>
<dbReference type="EMBL" id="CP048838">
    <property type="protein sequence ID" value="QJA03092.1"/>
    <property type="molecule type" value="Genomic_DNA"/>
</dbReference>
<evidence type="ECO:0000313" key="2">
    <source>
        <dbReference type="EMBL" id="KGJ53402.1"/>
    </source>
</evidence>
<sequence>MLSLKKVLLTAIASFLAFAILAGIFADLLLLMLGLTGESFDMYRIQICLAFLCSVMVTCTYIIIRKIYELSLDFSRWKNKDKMPF</sequence>
<dbReference type="RefSeq" id="WP_002608591.1">
    <property type="nucleotide sequence ID" value="NZ_BAAACC010000007.1"/>
</dbReference>
<reference evidence="3 5" key="2">
    <citation type="submission" date="2020-02" db="EMBL/GenBank/DDBJ databases">
        <authorList>
            <person name="Kociolek L.K."/>
            <person name="Ozer E.A."/>
        </authorList>
    </citation>
    <scope>NUCLEOTIDE SEQUENCE [LARGE SCALE GENOMIC DNA]</scope>
    <source>
        <strain evidence="3 5">ATCC 14501</strain>
    </source>
</reference>
<name>A0A099I873_CLOIN</name>
<reference evidence="2 4" key="1">
    <citation type="submission" date="2014-08" db="EMBL/GenBank/DDBJ databases">
        <title>Clostridium innocuum, an unnegligible vancomycin-resistant pathogen causing extra-intestinal infections.</title>
        <authorList>
            <person name="Feng Y."/>
            <person name="Chiu C.-H."/>
        </authorList>
    </citation>
    <scope>NUCLEOTIDE SEQUENCE [LARGE SCALE GENOMIC DNA]</scope>
    <source>
        <strain evidence="2 4">AN88</strain>
    </source>
</reference>
<protein>
    <submittedName>
        <fullName evidence="2">Uncharacterized protein</fullName>
    </submittedName>
</protein>
<accession>A0A099I873</accession>
<gene>
    <name evidence="2" type="ORF">CIAN88_09535</name>
    <name evidence="3" type="ORF">G4D54_11855</name>
</gene>
<evidence type="ECO:0000256" key="1">
    <source>
        <dbReference type="SAM" id="Phobius"/>
    </source>
</evidence>
<keyword evidence="1" id="KW-1133">Transmembrane helix</keyword>
<feature type="transmembrane region" description="Helical" evidence="1">
    <location>
        <begin position="43"/>
        <end position="64"/>
    </location>
</feature>
<dbReference type="GeneID" id="61926242"/>
<keyword evidence="1" id="KW-0472">Membrane</keyword>
<dbReference type="AlphaFoldDB" id="A0A099I873"/>